<feature type="region of interest" description="Disordered" evidence="1">
    <location>
        <begin position="261"/>
        <end position="376"/>
    </location>
</feature>
<dbReference type="Gene3D" id="1.25.40.10">
    <property type="entry name" value="Tetratricopeptide repeat domain"/>
    <property type="match status" value="1"/>
</dbReference>
<evidence type="ECO:0000313" key="2">
    <source>
        <dbReference type="EMBL" id="KAF7186263.1"/>
    </source>
</evidence>
<dbReference type="AlphaFoldDB" id="A0A8H6R843"/>
<comment type="caution">
    <text evidence="2">The sequence shown here is derived from an EMBL/GenBank/DDBJ whole genome shotgun (WGS) entry which is preliminary data.</text>
</comment>
<dbReference type="EMBL" id="JABCIY010000258">
    <property type="protein sequence ID" value="KAF7186263.1"/>
    <property type="molecule type" value="Genomic_DNA"/>
</dbReference>
<sequence>MNPSSRSEANYESKDAILLQDCDNLVRKVSRNCRDAKNAFQQLTGSMEQFRDILETVVDTLRSHPEKAIPLRPLVMCRMLLERLDVALVSYKCSPGARLDEKAIGRFKTTIESLIEDLQSAYKAMGGVPNDVAQRDSSSNLSSSGVITETVLHPISACSTGTTCTNTVWSEAKSSACDAESISSSSLYASSIPALRVISEEKEVLLPTFFNMTEESTRNARSPSSLKSVSTAGSWHSISASPDPLSLPFDDACRTILAEDDNDAPESSLTRSPSSSSSWSFQDARSQTGSDSDEEGEQTNTEAHKGESCGTLDVDPPDSSQVTVQSTAEASAGSTDADCEENVMTADDADPTSTSKGAKLCCTPPLVPAPPVPPPRERRVPLVFEGVCSTPASHRDEVLQPPSHPITQALTTEVRDKQAVPLVTVSEPPPSPSGTLGEGEPKPPSSDSKSPDASSIAKKLDVREIKNAWLRRKNVSAKNTVQLGTGPKSHCDGVITQLQNMSHETPPGQSTLREADRPQRKTLAEQHAAWVSTECLRVDSSTLPRRKDVPNLIDYERVQAIAHFWNRRNWDRAELYLLEHLRSMRELHDENRLRRVKHLLAICSSFRGEWDDAIERFITVLRKPIKKLADLDDGDCAAAYWLGDLYAMQNRRSDASLAYAIAAQIPLTSEKNEFGMPSRRMLLAEQDVVQLDTPPSDIAEAYQSPPSRYDSPGLHDEAFITQDAAKACLDRNAHIDTNLGSMHDSIKLVRHGSRASYLESSNHVDSLALEYLQGFALEISVSSFDPMSPWPLPYDPFFSIANVQRGRLLAYEGCDMHKIFSSNSDAVNTLPRRLRGSSFTHPDLLWLIKTIRKCLKNLEIGYSEVVNVQGSWWVCRYSFLHRKIATTHYFSIALFKYPLRSGHFGVDVVEVGEMCSARLFHPLDGYPKGVHYLEPKRVRSMVQEFLKEEAAVSREEARGSNARPCHRLNGNVMSEQHARVLYA</sequence>
<gene>
    <name evidence="2" type="ORF">HII31_12338</name>
</gene>
<feature type="compositionally biased region" description="Pro residues" evidence="1">
    <location>
        <begin position="365"/>
        <end position="374"/>
    </location>
</feature>
<feature type="compositionally biased region" description="Low complexity" evidence="1">
    <location>
        <begin position="267"/>
        <end position="280"/>
    </location>
</feature>
<accession>A0A8H6R843</accession>
<feature type="compositionally biased region" description="Low complexity" evidence="1">
    <location>
        <begin position="445"/>
        <end position="457"/>
    </location>
</feature>
<evidence type="ECO:0000256" key="1">
    <source>
        <dbReference type="SAM" id="MobiDB-lite"/>
    </source>
</evidence>
<reference evidence="2" key="1">
    <citation type="submission" date="2020-04" db="EMBL/GenBank/DDBJ databases">
        <title>Draft genome resource of the tomato pathogen Pseudocercospora fuligena.</title>
        <authorList>
            <person name="Zaccaron A."/>
        </authorList>
    </citation>
    <scope>NUCLEOTIDE SEQUENCE</scope>
    <source>
        <strain evidence="2">PF001</strain>
    </source>
</reference>
<keyword evidence="3" id="KW-1185">Reference proteome</keyword>
<dbReference type="InterPro" id="IPR011990">
    <property type="entry name" value="TPR-like_helical_dom_sf"/>
</dbReference>
<organism evidence="2 3">
    <name type="scientific">Pseudocercospora fuligena</name>
    <dbReference type="NCBI Taxonomy" id="685502"/>
    <lineage>
        <taxon>Eukaryota</taxon>
        <taxon>Fungi</taxon>
        <taxon>Dikarya</taxon>
        <taxon>Ascomycota</taxon>
        <taxon>Pezizomycotina</taxon>
        <taxon>Dothideomycetes</taxon>
        <taxon>Dothideomycetidae</taxon>
        <taxon>Mycosphaerellales</taxon>
        <taxon>Mycosphaerellaceae</taxon>
        <taxon>Pseudocercospora</taxon>
    </lineage>
</organism>
<name>A0A8H6R843_9PEZI</name>
<evidence type="ECO:0000313" key="3">
    <source>
        <dbReference type="Proteomes" id="UP000660729"/>
    </source>
</evidence>
<protein>
    <submittedName>
        <fullName evidence="2">Uncharacterized protein</fullName>
    </submittedName>
</protein>
<feature type="region of interest" description="Disordered" evidence="1">
    <location>
        <begin position="423"/>
        <end position="458"/>
    </location>
</feature>
<proteinExistence type="predicted"/>
<dbReference type="OrthoDB" id="3650944at2759"/>
<feature type="compositionally biased region" description="Polar residues" evidence="1">
    <location>
        <begin position="281"/>
        <end position="290"/>
    </location>
</feature>
<dbReference type="Proteomes" id="UP000660729">
    <property type="component" value="Unassembled WGS sequence"/>
</dbReference>
<dbReference type="SUPFAM" id="SSF48452">
    <property type="entry name" value="TPR-like"/>
    <property type="match status" value="1"/>
</dbReference>
<feature type="compositionally biased region" description="Polar residues" evidence="1">
    <location>
        <begin position="318"/>
        <end position="334"/>
    </location>
</feature>